<dbReference type="GO" id="GO:0003723">
    <property type="term" value="F:RNA binding"/>
    <property type="evidence" value="ECO:0007669"/>
    <property type="project" value="TreeGrafter"/>
</dbReference>
<feature type="binding site" evidence="9">
    <location>
        <position position="211"/>
    </location>
    <ligand>
        <name>L-aspartate</name>
        <dbReference type="ChEBI" id="CHEBI:29991"/>
    </ligand>
</feature>
<evidence type="ECO:0000259" key="10">
    <source>
        <dbReference type="PROSITE" id="PS50862"/>
    </source>
</evidence>
<feature type="binding site" evidence="9">
    <location>
        <position position="167"/>
    </location>
    <ligand>
        <name>L-aspartate</name>
        <dbReference type="ChEBI" id="CHEBI:29991"/>
    </ligand>
</feature>
<comment type="similarity">
    <text evidence="2 9">Belongs to the class-II aminoacyl-tRNA synthetase family. Type 2 subfamily.</text>
</comment>
<dbReference type="GO" id="GO:0005829">
    <property type="term" value="C:cytosol"/>
    <property type="evidence" value="ECO:0007669"/>
    <property type="project" value="TreeGrafter"/>
</dbReference>
<dbReference type="InterPro" id="IPR004523">
    <property type="entry name" value="Asp-tRNA_synthase_2"/>
</dbReference>
<dbReference type="PRINTS" id="PR01042">
    <property type="entry name" value="TRNASYNTHASP"/>
</dbReference>
<feature type="binding site" evidence="9">
    <location>
        <position position="360"/>
    </location>
    <ligand>
        <name>ATP</name>
        <dbReference type="ChEBI" id="CHEBI:30616"/>
    </ligand>
</feature>
<evidence type="ECO:0000256" key="6">
    <source>
        <dbReference type="ARBA" id="ARBA00022840"/>
    </source>
</evidence>
<keyword evidence="8 9" id="KW-0030">Aminoacyl-tRNA synthetase</keyword>
<dbReference type="Gene3D" id="3.30.930.10">
    <property type="entry name" value="Bira Bifunctional Protein, Domain 2"/>
    <property type="match status" value="1"/>
</dbReference>
<feature type="binding site" evidence="9">
    <location>
        <begin position="211"/>
        <end position="213"/>
    </location>
    <ligand>
        <name>ATP</name>
        <dbReference type="ChEBI" id="CHEBI:30616"/>
    </ligand>
</feature>
<dbReference type="Pfam" id="PF00152">
    <property type="entry name" value="tRNA-synt_2"/>
    <property type="match status" value="1"/>
</dbReference>
<dbReference type="PROSITE" id="PS50862">
    <property type="entry name" value="AA_TRNA_LIGASE_II"/>
    <property type="match status" value="1"/>
</dbReference>
<dbReference type="InterPro" id="IPR006195">
    <property type="entry name" value="aa-tRNA-synth_II"/>
</dbReference>
<dbReference type="NCBIfam" id="TIGR00458">
    <property type="entry name" value="aspS_nondisc"/>
    <property type="match status" value="1"/>
</dbReference>
<evidence type="ECO:0000256" key="4">
    <source>
        <dbReference type="ARBA" id="ARBA00022598"/>
    </source>
</evidence>
<dbReference type="SUPFAM" id="SSF55681">
    <property type="entry name" value="Class II aaRS and biotin synthetases"/>
    <property type="match status" value="1"/>
</dbReference>
<dbReference type="InterPro" id="IPR004365">
    <property type="entry name" value="NA-bd_OB_tRNA"/>
</dbReference>
<feature type="binding site" evidence="9">
    <location>
        <position position="367"/>
    </location>
    <ligand>
        <name>L-aspartate</name>
        <dbReference type="ChEBI" id="CHEBI:29991"/>
    </ligand>
</feature>
<dbReference type="EMBL" id="CP159872">
    <property type="protein sequence ID" value="XCM82432.1"/>
    <property type="molecule type" value="Genomic_DNA"/>
</dbReference>
<organism evidence="11">
    <name type="scientific">Kitasatospora camelliae</name>
    <dbReference type="NCBI Taxonomy" id="3156397"/>
    <lineage>
        <taxon>Bacteria</taxon>
        <taxon>Bacillati</taxon>
        <taxon>Actinomycetota</taxon>
        <taxon>Actinomycetes</taxon>
        <taxon>Kitasatosporales</taxon>
        <taxon>Streptomycetaceae</taxon>
        <taxon>Kitasatospora</taxon>
    </lineage>
</organism>
<keyword evidence="5 9" id="KW-0547">Nucleotide-binding</keyword>
<dbReference type="GO" id="GO:0006422">
    <property type="term" value="P:aspartyl-tRNA aminoacylation"/>
    <property type="evidence" value="ECO:0007669"/>
    <property type="project" value="UniProtKB-UniRule"/>
</dbReference>
<feature type="region of interest" description="Aspartate" evidence="9">
    <location>
        <begin position="189"/>
        <end position="192"/>
    </location>
</feature>
<evidence type="ECO:0000256" key="3">
    <source>
        <dbReference type="ARBA" id="ARBA00022490"/>
    </source>
</evidence>
<dbReference type="InterPro" id="IPR012340">
    <property type="entry name" value="NA-bd_OB-fold"/>
</dbReference>
<dbReference type="Gene3D" id="2.40.50.140">
    <property type="entry name" value="Nucleic acid-binding proteins"/>
    <property type="match status" value="1"/>
</dbReference>
<comment type="catalytic activity">
    <reaction evidence="9">
        <text>tRNA(Asp) + L-aspartate + ATP = L-aspartyl-tRNA(Asp) + AMP + diphosphate</text>
        <dbReference type="Rhea" id="RHEA:19649"/>
        <dbReference type="Rhea" id="RHEA-COMP:9660"/>
        <dbReference type="Rhea" id="RHEA-COMP:9678"/>
        <dbReference type="ChEBI" id="CHEBI:29991"/>
        <dbReference type="ChEBI" id="CHEBI:30616"/>
        <dbReference type="ChEBI" id="CHEBI:33019"/>
        <dbReference type="ChEBI" id="CHEBI:78442"/>
        <dbReference type="ChEBI" id="CHEBI:78516"/>
        <dbReference type="ChEBI" id="CHEBI:456215"/>
        <dbReference type="EC" id="6.1.1.12"/>
    </reaction>
</comment>
<dbReference type="PANTHER" id="PTHR43450">
    <property type="entry name" value="ASPARTYL-TRNA SYNTHETASE"/>
    <property type="match status" value="1"/>
</dbReference>
<evidence type="ECO:0000256" key="2">
    <source>
        <dbReference type="ARBA" id="ARBA00005312"/>
    </source>
</evidence>
<accession>A0AAU8K2G5</accession>
<protein>
    <recommendedName>
        <fullName evidence="9">Aspartate--tRNA ligase</fullName>
        <ecNumber evidence="9">6.1.1.12</ecNumber>
    </recommendedName>
    <alternativeName>
        <fullName evidence="9">Aspartyl-tRNA synthetase</fullName>
        <shortName evidence="9">AspRS</shortName>
    </alternativeName>
</protein>
<keyword evidence="4 9" id="KW-0436">Ligase</keyword>
<dbReference type="GO" id="GO:0004815">
    <property type="term" value="F:aspartate-tRNA ligase activity"/>
    <property type="evidence" value="ECO:0007669"/>
    <property type="project" value="UniProtKB-UniRule"/>
</dbReference>
<proteinExistence type="inferred from homology"/>
<dbReference type="GO" id="GO:0005524">
    <property type="term" value="F:ATP binding"/>
    <property type="evidence" value="ECO:0007669"/>
    <property type="project" value="UniProtKB-UniRule"/>
</dbReference>
<reference evidence="11" key="1">
    <citation type="submission" date="2024-06" db="EMBL/GenBank/DDBJ databases">
        <title>The genome sequences of Kitasatospora sp. strain HUAS MG31.</title>
        <authorList>
            <person name="Mo P."/>
        </authorList>
    </citation>
    <scope>NUCLEOTIDE SEQUENCE</scope>
    <source>
        <strain evidence="11">HUAS MG31</strain>
    </source>
</reference>
<dbReference type="RefSeq" id="WP_354643364.1">
    <property type="nucleotide sequence ID" value="NZ_CP159872.1"/>
</dbReference>
<feature type="binding site" evidence="9">
    <location>
        <position position="363"/>
    </location>
    <ligand>
        <name>L-aspartate</name>
        <dbReference type="ChEBI" id="CHEBI:29991"/>
    </ligand>
</feature>
<dbReference type="InterPro" id="IPR045864">
    <property type="entry name" value="aa-tRNA-synth_II/BPL/LPL"/>
</dbReference>
<dbReference type="GO" id="GO:0017101">
    <property type="term" value="C:aminoacyl-tRNA synthetase multienzyme complex"/>
    <property type="evidence" value="ECO:0007669"/>
    <property type="project" value="TreeGrafter"/>
</dbReference>
<comment type="caution">
    <text evidence="9">Lacks conserved residue(s) required for the propagation of feature annotation.</text>
</comment>
<evidence type="ECO:0000256" key="5">
    <source>
        <dbReference type="ARBA" id="ARBA00022741"/>
    </source>
</evidence>
<evidence type="ECO:0000256" key="7">
    <source>
        <dbReference type="ARBA" id="ARBA00022917"/>
    </source>
</evidence>
<dbReference type="PANTHER" id="PTHR43450:SF1">
    <property type="entry name" value="ASPARTATE--TRNA LIGASE, CYTOPLASMIC"/>
    <property type="match status" value="1"/>
</dbReference>
<gene>
    <name evidence="9 11" type="primary">aspS</name>
    <name evidence="11" type="ORF">ABWK59_27710</name>
</gene>
<dbReference type="HAMAP" id="MF_02075">
    <property type="entry name" value="Asp_tRNA_synth_type2"/>
    <property type="match status" value="1"/>
</dbReference>
<dbReference type="InterPro" id="IPR004364">
    <property type="entry name" value="Aa-tRNA-synt_II"/>
</dbReference>
<sequence>MATGRTLIRELASHLDGTVTVHGWIDTLRLQRRMQFVLVRDHTGLVQLAHRRGGEGDPIEAVLDTVTVESAVRITGKVLANPQVRLGGLEIVPERVEVLAAAESGLPIDERAGLDQRLDWRFLDLRRPSRRLVFEVQSTVERAMRAVAAEGGFTELHTPKLMGAASESGAEVFPVEYFGRTAYLAQSPQFYKQMAIAGGIDRVFEIGPVFRAEPSFTSRHATEFTGVDVEMAWVDGVEEVMEFEERMLRRVLAEVHAEHGERIAELLGAEVVVPKAPFPRITLADAMARLRAGGWDPEGTAVDLDPAGERALAALAAEESGHEFVFVTEYPAGVRPFYHHRPPGRPEVTASFDLLWKGVEITTGAQREHRYEVLCAQAREKGMELGPLARYLDCFRYGTPPHGGFGLGLARLLMLLLGLPSIREATFLFRGPHRLEP</sequence>
<feature type="domain" description="Aminoacyl-transfer RNA synthetases class-II family profile" evidence="10">
    <location>
        <begin position="134"/>
        <end position="437"/>
    </location>
</feature>
<keyword evidence="6 9" id="KW-0067">ATP-binding</keyword>
<comment type="function">
    <text evidence="9">Catalyzes the attachment of L-aspartate to tRNA(Asp) in a two-step reaction: L-aspartate is first activated by ATP to form Asp-AMP and then transferred to the acceptor end of tRNA(Asp).</text>
</comment>
<evidence type="ECO:0000256" key="9">
    <source>
        <dbReference type="HAMAP-Rule" id="MF_02075"/>
    </source>
</evidence>
<keyword evidence="7 9" id="KW-0648">Protein biosynthesis</keyword>
<dbReference type="Pfam" id="PF01336">
    <property type="entry name" value="tRNA_anti-codon"/>
    <property type="match status" value="1"/>
</dbReference>
<dbReference type="AlphaFoldDB" id="A0AAU8K2G5"/>
<feature type="binding site" evidence="9">
    <location>
        <begin position="408"/>
        <end position="411"/>
    </location>
    <ligand>
        <name>ATP</name>
        <dbReference type="ChEBI" id="CHEBI:30616"/>
    </ligand>
</feature>
<dbReference type="InterPro" id="IPR002312">
    <property type="entry name" value="Asp/Asn-tRNA-synth_IIb"/>
</dbReference>
<name>A0AAU8K2G5_9ACTN</name>
<evidence type="ECO:0000256" key="1">
    <source>
        <dbReference type="ARBA" id="ARBA00004496"/>
    </source>
</evidence>
<keyword evidence="3 9" id="KW-0963">Cytoplasm</keyword>
<comment type="subcellular location">
    <subcellularLocation>
        <location evidence="1 9">Cytoplasm</location>
    </subcellularLocation>
</comment>
<dbReference type="EC" id="6.1.1.12" evidence="9"/>
<evidence type="ECO:0000256" key="8">
    <source>
        <dbReference type="ARBA" id="ARBA00023146"/>
    </source>
</evidence>
<dbReference type="SUPFAM" id="SSF50249">
    <property type="entry name" value="Nucleic acid-binding proteins"/>
    <property type="match status" value="1"/>
</dbReference>
<comment type="subunit">
    <text evidence="9">Homodimer.</text>
</comment>
<dbReference type="KEGG" id="kcm:ABWK59_27710"/>
<evidence type="ECO:0000313" key="11">
    <source>
        <dbReference type="EMBL" id="XCM82432.1"/>
    </source>
</evidence>
<dbReference type="NCBIfam" id="NF003483">
    <property type="entry name" value="PRK05159.1"/>
    <property type="match status" value="1"/>
</dbReference>